<name>A0A7L5BT97_9RHOB</name>
<dbReference type="AlphaFoldDB" id="A0A7L5BT97"/>
<proteinExistence type="predicted"/>
<evidence type="ECO:0000256" key="5">
    <source>
        <dbReference type="ARBA" id="ARBA00023136"/>
    </source>
</evidence>
<protein>
    <submittedName>
        <fullName evidence="7">LysE family transporter</fullName>
    </submittedName>
</protein>
<evidence type="ECO:0000256" key="6">
    <source>
        <dbReference type="SAM" id="Phobius"/>
    </source>
</evidence>
<keyword evidence="4 6" id="KW-1133">Transmembrane helix</keyword>
<evidence type="ECO:0000313" key="7">
    <source>
        <dbReference type="EMBL" id="QIE54765.1"/>
    </source>
</evidence>
<keyword evidence="3 6" id="KW-0812">Transmembrane</keyword>
<dbReference type="Proteomes" id="UP000503336">
    <property type="component" value="Chromosome"/>
</dbReference>
<feature type="transmembrane region" description="Helical" evidence="6">
    <location>
        <begin position="138"/>
        <end position="163"/>
    </location>
</feature>
<dbReference type="Pfam" id="PF01810">
    <property type="entry name" value="LysE"/>
    <property type="match status" value="1"/>
</dbReference>
<evidence type="ECO:0000256" key="4">
    <source>
        <dbReference type="ARBA" id="ARBA00022989"/>
    </source>
</evidence>
<keyword evidence="8" id="KW-1185">Reference proteome</keyword>
<dbReference type="RefSeq" id="WP_165095555.1">
    <property type="nucleotide sequence ID" value="NZ_CP049056.1"/>
</dbReference>
<evidence type="ECO:0000313" key="8">
    <source>
        <dbReference type="Proteomes" id="UP000503336"/>
    </source>
</evidence>
<feature type="transmembrane region" description="Helical" evidence="6">
    <location>
        <begin position="37"/>
        <end position="61"/>
    </location>
</feature>
<gene>
    <name evidence="7" type="ORF">G5B40_04500</name>
</gene>
<dbReference type="PANTHER" id="PTHR30086:SF20">
    <property type="entry name" value="ARGININE EXPORTER PROTEIN ARGO-RELATED"/>
    <property type="match status" value="1"/>
</dbReference>
<dbReference type="GO" id="GO:0005886">
    <property type="term" value="C:plasma membrane"/>
    <property type="evidence" value="ECO:0007669"/>
    <property type="project" value="UniProtKB-SubCell"/>
</dbReference>
<sequence length="196" mass="20412">MSTFALAVFFLLISPGPGVLTTAGVGSGFGYRPGLRFVAGLFIGTNLVAFAVISGLAAVALSVPEVRVALVWASAAFFVWLAARIALSGARIGFIESASAPGFIGGLLLQFINPKAYAVNNLLFSGYAFWPESLAVEVVIKLLILNAIWIPVHLAWLGAGVALKRLDLSPGAQRAINLAMAFSLLAVVALAALSER</sequence>
<dbReference type="InterPro" id="IPR001123">
    <property type="entry name" value="LeuE-type"/>
</dbReference>
<organism evidence="7 8">
    <name type="scientific">Pikeienuella piscinae</name>
    <dbReference type="NCBI Taxonomy" id="2748098"/>
    <lineage>
        <taxon>Bacteria</taxon>
        <taxon>Pseudomonadati</taxon>
        <taxon>Pseudomonadota</taxon>
        <taxon>Alphaproteobacteria</taxon>
        <taxon>Rhodobacterales</taxon>
        <taxon>Paracoccaceae</taxon>
        <taxon>Pikeienuella</taxon>
    </lineage>
</organism>
<evidence type="ECO:0000256" key="2">
    <source>
        <dbReference type="ARBA" id="ARBA00022475"/>
    </source>
</evidence>
<comment type="subcellular location">
    <subcellularLocation>
        <location evidence="1">Cell membrane</location>
        <topology evidence="1">Multi-pass membrane protein</topology>
    </subcellularLocation>
</comment>
<dbReference type="EMBL" id="CP049056">
    <property type="protein sequence ID" value="QIE54765.1"/>
    <property type="molecule type" value="Genomic_DNA"/>
</dbReference>
<keyword evidence="2" id="KW-1003">Cell membrane</keyword>
<dbReference type="GO" id="GO:0015171">
    <property type="term" value="F:amino acid transmembrane transporter activity"/>
    <property type="evidence" value="ECO:0007669"/>
    <property type="project" value="TreeGrafter"/>
</dbReference>
<dbReference type="PANTHER" id="PTHR30086">
    <property type="entry name" value="ARGININE EXPORTER PROTEIN ARGO"/>
    <property type="match status" value="1"/>
</dbReference>
<evidence type="ECO:0000256" key="3">
    <source>
        <dbReference type="ARBA" id="ARBA00022692"/>
    </source>
</evidence>
<feature type="transmembrane region" description="Helical" evidence="6">
    <location>
        <begin position="175"/>
        <end position="193"/>
    </location>
</feature>
<evidence type="ECO:0000256" key="1">
    <source>
        <dbReference type="ARBA" id="ARBA00004651"/>
    </source>
</evidence>
<keyword evidence="5 6" id="KW-0472">Membrane</keyword>
<feature type="transmembrane region" description="Helical" evidence="6">
    <location>
        <begin position="68"/>
        <end position="87"/>
    </location>
</feature>
<dbReference type="KEGG" id="hdh:G5B40_04500"/>
<reference evidence="7 8" key="1">
    <citation type="submission" date="2020-02" db="EMBL/GenBank/DDBJ databases">
        <title>complete genome sequence of Rhodobacteraceae bacterium.</title>
        <authorList>
            <person name="Park J."/>
            <person name="Kim Y.-S."/>
            <person name="Kim K.-H."/>
        </authorList>
    </citation>
    <scope>NUCLEOTIDE SEQUENCE [LARGE SCALE GENOMIC DNA]</scope>
    <source>
        <strain evidence="7 8">RR4-56</strain>
    </source>
</reference>
<accession>A0A7L5BT97</accession>